<gene>
    <name evidence="2" type="ORF">V6N12_053771</name>
</gene>
<evidence type="ECO:0000313" key="2">
    <source>
        <dbReference type="EMBL" id="KAK8532327.1"/>
    </source>
</evidence>
<protein>
    <recommendedName>
        <fullName evidence="4">Rapid ALkalinization Factor</fullName>
    </recommendedName>
</protein>
<keyword evidence="1" id="KW-0732">Signal</keyword>
<sequence>MGNNVKGSFLAMMAVPILLFSYEASAFRATTMNNSSASQCSASGLEECPLANLVVFADPQTSLKGPSLKLTGISNYKKATPNAICGRPARPGQPYNPCIPNPNDIKKAEHCKTIYKDNNRNRLCT</sequence>
<organism evidence="2 3">
    <name type="scientific">Hibiscus sabdariffa</name>
    <name type="common">roselle</name>
    <dbReference type="NCBI Taxonomy" id="183260"/>
    <lineage>
        <taxon>Eukaryota</taxon>
        <taxon>Viridiplantae</taxon>
        <taxon>Streptophyta</taxon>
        <taxon>Embryophyta</taxon>
        <taxon>Tracheophyta</taxon>
        <taxon>Spermatophyta</taxon>
        <taxon>Magnoliopsida</taxon>
        <taxon>eudicotyledons</taxon>
        <taxon>Gunneridae</taxon>
        <taxon>Pentapetalae</taxon>
        <taxon>rosids</taxon>
        <taxon>malvids</taxon>
        <taxon>Malvales</taxon>
        <taxon>Malvaceae</taxon>
        <taxon>Malvoideae</taxon>
        <taxon>Hibiscus</taxon>
    </lineage>
</organism>
<keyword evidence="3" id="KW-1185">Reference proteome</keyword>
<evidence type="ECO:0000256" key="1">
    <source>
        <dbReference type="SAM" id="SignalP"/>
    </source>
</evidence>
<evidence type="ECO:0000313" key="3">
    <source>
        <dbReference type="Proteomes" id="UP001472677"/>
    </source>
</evidence>
<dbReference type="EMBL" id="JBBPBM010000034">
    <property type="protein sequence ID" value="KAK8532327.1"/>
    <property type="molecule type" value="Genomic_DNA"/>
</dbReference>
<feature type="signal peptide" evidence="1">
    <location>
        <begin position="1"/>
        <end position="26"/>
    </location>
</feature>
<reference evidence="2 3" key="1">
    <citation type="journal article" date="2024" name="G3 (Bethesda)">
        <title>Genome assembly of Hibiscus sabdariffa L. provides insights into metabolisms of medicinal natural products.</title>
        <authorList>
            <person name="Kim T."/>
        </authorList>
    </citation>
    <scope>NUCLEOTIDE SEQUENCE [LARGE SCALE GENOMIC DNA]</scope>
    <source>
        <strain evidence="2">TK-2024</strain>
        <tissue evidence="2">Old leaves</tissue>
    </source>
</reference>
<name>A0ABR2D8K8_9ROSI</name>
<evidence type="ECO:0008006" key="4">
    <source>
        <dbReference type="Google" id="ProtNLM"/>
    </source>
</evidence>
<dbReference type="Proteomes" id="UP001472677">
    <property type="component" value="Unassembled WGS sequence"/>
</dbReference>
<proteinExistence type="predicted"/>
<comment type="caution">
    <text evidence="2">The sequence shown here is derived from an EMBL/GenBank/DDBJ whole genome shotgun (WGS) entry which is preliminary data.</text>
</comment>
<accession>A0ABR2D8K8</accession>
<feature type="chain" id="PRO_5046498636" description="Rapid ALkalinization Factor" evidence="1">
    <location>
        <begin position="27"/>
        <end position="125"/>
    </location>
</feature>